<sequence length="97" mass="10709">MRFYINRAQSDNLLYMMEPGGACWNYGTCTQTSSGAEAGLGGFNPDGIPHNYMNGAASQSLLSPLLTRMDLAHILVGEPKVETQQWTQVIVPYSIRR</sequence>
<proteinExistence type="predicted"/>
<evidence type="ECO:0000313" key="1">
    <source>
        <dbReference type="EMBL" id="KKL32045.1"/>
    </source>
</evidence>
<dbReference type="Proteomes" id="UP000034400">
    <property type="component" value="Unassembled WGS sequence"/>
</dbReference>
<comment type="caution">
    <text evidence="1">The sequence shown here is derived from an EMBL/GenBank/DDBJ whole genome shotgun (WGS) entry which is preliminary data.</text>
</comment>
<gene>
    <name evidence="1" type="ORF">WR31_30455</name>
</gene>
<accession>A0ABD4AJT4</accession>
<dbReference type="AlphaFoldDB" id="A0ABD4AJT4"/>
<protein>
    <submittedName>
        <fullName evidence="1">Uncharacterized protein</fullName>
    </submittedName>
</protein>
<organism evidence="1 2">
    <name type="scientific">Burkholderia contaminans LMG 23361</name>
    <dbReference type="NCBI Taxonomy" id="1334628"/>
    <lineage>
        <taxon>Bacteria</taxon>
        <taxon>Pseudomonadati</taxon>
        <taxon>Pseudomonadota</taxon>
        <taxon>Betaproteobacteria</taxon>
        <taxon>Burkholderiales</taxon>
        <taxon>Burkholderiaceae</taxon>
        <taxon>Burkholderia</taxon>
        <taxon>Burkholderia cepacia complex</taxon>
    </lineage>
</organism>
<evidence type="ECO:0000313" key="2">
    <source>
        <dbReference type="Proteomes" id="UP000034400"/>
    </source>
</evidence>
<dbReference type="EMBL" id="LASD01000013">
    <property type="protein sequence ID" value="KKL32045.1"/>
    <property type="molecule type" value="Genomic_DNA"/>
</dbReference>
<name>A0ABD4AJT4_9BURK</name>
<reference evidence="1 2" key="1">
    <citation type="submission" date="2015-03" db="EMBL/GenBank/DDBJ databases">
        <title>Draft genome sequences of the Burkholderia contaminans strains LMG 23361 and FFH2055 and Burkholderia cenocepacia K56-2.</title>
        <authorList>
            <person name="Bloodworth R.A."/>
            <person name="Selin C."/>
            <person name="Lopez De Volder M.A."/>
            <person name="Degrossi J."/>
            <person name="Drevinek P."/>
            <person name="Galanternik L."/>
            <person name="Cardona S.T."/>
        </authorList>
    </citation>
    <scope>NUCLEOTIDE SEQUENCE [LARGE SCALE GENOMIC DNA]</scope>
    <source>
        <strain evidence="1 2">LMG 23361</strain>
    </source>
</reference>